<organism evidence="1">
    <name type="scientific">Lepeophtheirus salmonis</name>
    <name type="common">Salmon louse</name>
    <name type="synonym">Caligus salmonis</name>
    <dbReference type="NCBI Taxonomy" id="72036"/>
    <lineage>
        <taxon>Eukaryota</taxon>
        <taxon>Metazoa</taxon>
        <taxon>Ecdysozoa</taxon>
        <taxon>Arthropoda</taxon>
        <taxon>Crustacea</taxon>
        <taxon>Multicrustacea</taxon>
        <taxon>Hexanauplia</taxon>
        <taxon>Copepoda</taxon>
        <taxon>Siphonostomatoida</taxon>
        <taxon>Caligidae</taxon>
        <taxon>Lepeophtheirus</taxon>
    </lineage>
</organism>
<sequence length="51" mass="5878">QIPLCLHRDTYVGLRGIMTRPHIGLGELNSKKYVMYPSKDLCAMIRRFVGE</sequence>
<dbReference type="EMBL" id="HACA01027290">
    <property type="protein sequence ID" value="CDW44651.1"/>
    <property type="molecule type" value="Transcribed_RNA"/>
</dbReference>
<evidence type="ECO:0000313" key="1">
    <source>
        <dbReference type="EMBL" id="CDW44651.1"/>
    </source>
</evidence>
<accession>A0A0K2V3W0</accession>
<feature type="non-terminal residue" evidence="1">
    <location>
        <position position="1"/>
    </location>
</feature>
<name>A0A0K2V3W0_LEPSM</name>
<proteinExistence type="predicted"/>
<protein>
    <submittedName>
        <fullName evidence="1">Uncharacterized protein</fullName>
    </submittedName>
</protein>
<reference evidence="1" key="1">
    <citation type="submission" date="2014-05" db="EMBL/GenBank/DDBJ databases">
        <authorList>
            <person name="Chronopoulou M."/>
        </authorList>
    </citation>
    <scope>NUCLEOTIDE SEQUENCE</scope>
    <source>
        <tissue evidence="1">Whole organism</tissue>
    </source>
</reference>
<dbReference type="AlphaFoldDB" id="A0A0K2V3W0"/>